<evidence type="ECO:0008006" key="3">
    <source>
        <dbReference type="Google" id="ProtNLM"/>
    </source>
</evidence>
<gene>
    <name evidence="1" type="ORF">SAMN05216174_11336</name>
</gene>
<dbReference type="GO" id="GO:0032259">
    <property type="term" value="P:methylation"/>
    <property type="evidence" value="ECO:0007669"/>
    <property type="project" value="InterPro"/>
</dbReference>
<dbReference type="Gene3D" id="3.40.50.150">
    <property type="entry name" value="Vaccinia Virus protein VP39"/>
    <property type="match status" value="1"/>
</dbReference>
<organism evidence="1 2">
    <name type="scientific">Actinokineospora iranica</name>
    <dbReference type="NCBI Taxonomy" id="1271860"/>
    <lineage>
        <taxon>Bacteria</taxon>
        <taxon>Bacillati</taxon>
        <taxon>Actinomycetota</taxon>
        <taxon>Actinomycetes</taxon>
        <taxon>Pseudonocardiales</taxon>
        <taxon>Pseudonocardiaceae</taxon>
        <taxon>Actinokineospora</taxon>
    </lineage>
</organism>
<dbReference type="Proteomes" id="UP000199501">
    <property type="component" value="Unassembled WGS sequence"/>
</dbReference>
<evidence type="ECO:0000313" key="1">
    <source>
        <dbReference type="EMBL" id="SDD55710.1"/>
    </source>
</evidence>
<dbReference type="EMBL" id="FMZZ01000013">
    <property type="protein sequence ID" value="SDD55710.1"/>
    <property type="molecule type" value="Genomic_DNA"/>
</dbReference>
<name>A0A1G6VPX5_9PSEU</name>
<protein>
    <recommendedName>
        <fullName evidence="3">Methyltransferase small domain-containing protein</fullName>
    </recommendedName>
</protein>
<evidence type="ECO:0000313" key="2">
    <source>
        <dbReference type="Proteomes" id="UP000199501"/>
    </source>
</evidence>
<accession>A0A1G6VPX5</accession>
<dbReference type="InterPro" id="IPR029063">
    <property type="entry name" value="SAM-dependent_MTases_sf"/>
</dbReference>
<dbReference type="STRING" id="1271860.SAMN05216174_11336"/>
<dbReference type="CDD" id="cd02440">
    <property type="entry name" value="AdoMet_MTases"/>
    <property type="match status" value="1"/>
</dbReference>
<dbReference type="InterPro" id="IPR002052">
    <property type="entry name" value="DNA_methylase_N6_adenine_CS"/>
</dbReference>
<dbReference type="GO" id="GO:0008168">
    <property type="term" value="F:methyltransferase activity"/>
    <property type="evidence" value="ECO:0007669"/>
    <property type="project" value="InterPro"/>
</dbReference>
<proteinExistence type="predicted"/>
<dbReference type="AlphaFoldDB" id="A0A1G6VPX5"/>
<dbReference type="GO" id="GO:0003676">
    <property type="term" value="F:nucleic acid binding"/>
    <property type="evidence" value="ECO:0007669"/>
    <property type="project" value="InterPro"/>
</dbReference>
<sequence length="289" mass="31915">MPPLTRDQEKLHAQACQLVDLDRDLTEDERAFVLDHWRASATTRSASDRAYFAPAGLARDMSLEFSGDRIIDLCAGIGRLAFHARDLWGHWPGPGREIVCIERNPLYVRVGRRVLPEASWICADIMAIPNMLDELGRFDCAISNPPYGAIPRSGNAPGGYRGRRFEYHALSLARLVADRAVFLIPQVSAPFSYSGVRQFVADDGDTEHAKFAAATGIALEANCGIDTSFHRDDWHDQVPSLEIVTTDFDDIEAPETMPAATRRRLTLLADLPSRDAASASPGRRSKRAA</sequence>
<dbReference type="RefSeq" id="WP_091454821.1">
    <property type="nucleotide sequence ID" value="NZ_FMZZ01000013.1"/>
</dbReference>
<dbReference type="PROSITE" id="PS00092">
    <property type="entry name" value="N6_MTASE"/>
    <property type="match status" value="1"/>
</dbReference>
<reference evidence="2" key="1">
    <citation type="submission" date="2016-10" db="EMBL/GenBank/DDBJ databases">
        <authorList>
            <person name="Varghese N."/>
            <person name="Submissions S."/>
        </authorList>
    </citation>
    <scope>NUCLEOTIDE SEQUENCE [LARGE SCALE GENOMIC DNA]</scope>
    <source>
        <strain evidence="2">IBRC-M 10403</strain>
    </source>
</reference>
<keyword evidence="2" id="KW-1185">Reference proteome</keyword>
<dbReference type="SUPFAM" id="SSF53335">
    <property type="entry name" value="S-adenosyl-L-methionine-dependent methyltransferases"/>
    <property type="match status" value="1"/>
</dbReference>